<comment type="caution">
    <text evidence="2">The sequence shown here is derived from an EMBL/GenBank/DDBJ whole genome shotgun (WGS) entry which is preliminary data.</text>
</comment>
<feature type="region of interest" description="Disordered" evidence="1">
    <location>
        <begin position="38"/>
        <end position="77"/>
    </location>
</feature>
<proteinExistence type="predicted"/>
<dbReference type="EMBL" id="AGNL01043035">
    <property type="protein sequence ID" value="EJK50751.1"/>
    <property type="molecule type" value="Genomic_DNA"/>
</dbReference>
<dbReference type="AlphaFoldDB" id="K0RPE9"/>
<accession>K0RPE9</accession>
<evidence type="ECO:0000256" key="1">
    <source>
        <dbReference type="SAM" id="MobiDB-lite"/>
    </source>
</evidence>
<evidence type="ECO:0000313" key="3">
    <source>
        <dbReference type="Proteomes" id="UP000266841"/>
    </source>
</evidence>
<protein>
    <submittedName>
        <fullName evidence="2">Uncharacterized protein</fullName>
    </submittedName>
</protein>
<dbReference type="Proteomes" id="UP000266841">
    <property type="component" value="Unassembled WGS sequence"/>
</dbReference>
<sequence length="77" mass="8271">VLENQAACGESALSASPVANEVRGRFSLLTEAAQAVQLRLQRPTRRPGSQPSSLKHAENTAKWGRNYPIKSVAKSSP</sequence>
<keyword evidence="3" id="KW-1185">Reference proteome</keyword>
<reference evidence="2 3" key="1">
    <citation type="journal article" date="2012" name="Genome Biol.">
        <title>Genome and low-iron response of an oceanic diatom adapted to chronic iron limitation.</title>
        <authorList>
            <person name="Lommer M."/>
            <person name="Specht M."/>
            <person name="Roy A.S."/>
            <person name="Kraemer L."/>
            <person name="Andreson R."/>
            <person name="Gutowska M.A."/>
            <person name="Wolf J."/>
            <person name="Bergner S.V."/>
            <person name="Schilhabel M.B."/>
            <person name="Klostermeier U.C."/>
            <person name="Beiko R.G."/>
            <person name="Rosenstiel P."/>
            <person name="Hippler M."/>
            <person name="Laroche J."/>
        </authorList>
    </citation>
    <scope>NUCLEOTIDE SEQUENCE [LARGE SCALE GENOMIC DNA]</scope>
    <source>
        <strain evidence="2 3">CCMP1005</strain>
    </source>
</reference>
<evidence type="ECO:0000313" key="2">
    <source>
        <dbReference type="EMBL" id="EJK50751.1"/>
    </source>
</evidence>
<gene>
    <name evidence="2" type="ORF">THAOC_30156</name>
</gene>
<feature type="non-terminal residue" evidence="2">
    <location>
        <position position="1"/>
    </location>
</feature>
<name>K0RPE9_THAOC</name>
<organism evidence="2 3">
    <name type="scientific">Thalassiosira oceanica</name>
    <name type="common">Marine diatom</name>
    <dbReference type="NCBI Taxonomy" id="159749"/>
    <lineage>
        <taxon>Eukaryota</taxon>
        <taxon>Sar</taxon>
        <taxon>Stramenopiles</taxon>
        <taxon>Ochrophyta</taxon>
        <taxon>Bacillariophyta</taxon>
        <taxon>Coscinodiscophyceae</taxon>
        <taxon>Thalassiosirophycidae</taxon>
        <taxon>Thalassiosirales</taxon>
        <taxon>Thalassiosiraceae</taxon>
        <taxon>Thalassiosira</taxon>
    </lineage>
</organism>